<evidence type="ECO:0000313" key="2">
    <source>
        <dbReference type="Proteomes" id="UP000663440"/>
    </source>
</evidence>
<evidence type="ECO:0008006" key="3">
    <source>
        <dbReference type="Google" id="ProtNLM"/>
    </source>
</evidence>
<accession>A0ABX7QIY3</accession>
<gene>
    <name evidence="1" type="ORF">J0383_07460</name>
</gene>
<keyword evidence="2" id="KW-1185">Reference proteome</keyword>
<name>A0ABX7QIY3_9FLAO</name>
<protein>
    <recommendedName>
        <fullName evidence="3">Bacteriocin</fullName>
    </recommendedName>
</protein>
<dbReference type="RefSeq" id="WP_207297791.1">
    <property type="nucleotide sequence ID" value="NZ_CP071448.1"/>
</dbReference>
<dbReference type="EMBL" id="CP071448">
    <property type="protein sequence ID" value="QSW90640.1"/>
    <property type="molecule type" value="Genomic_DNA"/>
</dbReference>
<evidence type="ECO:0000313" key="1">
    <source>
        <dbReference type="EMBL" id="QSW90640.1"/>
    </source>
</evidence>
<dbReference type="Proteomes" id="UP000663440">
    <property type="component" value="Chromosome"/>
</dbReference>
<organism evidence="1 2">
    <name type="scientific">Flavobacterium endoglycinae</name>
    <dbReference type="NCBI Taxonomy" id="2816357"/>
    <lineage>
        <taxon>Bacteria</taxon>
        <taxon>Pseudomonadati</taxon>
        <taxon>Bacteroidota</taxon>
        <taxon>Flavobacteriia</taxon>
        <taxon>Flavobacteriales</taxon>
        <taxon>Flavobacteriaceae</taxon>
        <taxon>Flavobacterium</taxon>
    </lineage>
</organism>
<proteinExistence type="predicted"/>
<sequence length="54" mass="5643">MNDLGKFNFEKLSPSEMKEVHGGGLLDTILDAVKSVEDVVTPIISALAGSGTNP</sequence>
<reference evidence="1 2" key="1">
    <citation type="submission" date="2021-03" db="EMBL/GenBank/DDBJ databases">
        <title>Flavobacterium kribbensis sp. nov, an endophytic bacteria, isolated from soybean.</title>
        <authorList>
            <person name="Lee J."/>
            <person name="Seo J."/>
        </authorList>
    </citation>
    <scope>NUCLEOTIDE SEQUENCE [LARGE SCALE GENOMIC DNA]</scope>
    <source>
        <strain evidence="1 2">BB8</strain>
    </source>
</reference>